<name>A0A8R7UQC7_TRIUA</name>
<dbReference type="Proteomes" id="UP000015106">
    <property type="component" value="Chromosome 5"/>
</dbReference>
<evidence type="ECO:0000259" key="8">
    <source>
        <dbReference type="PROSITE" id="PS50878"/>
    </source>
</evidence>
<dbReference type="GO" id="GO:0006508">
    <property type="term" value="P:proteolysis"/>
    <property type="evidence" value="ECO:0007669"/>
    <property type="project" value="UniProtKB-KW"/>
</dbReference>
<evidence type="ECO:0000256" key="2">
    <source>
        <dbReference type="ARBA" id="ARBA00022679"/>
    </source>
</evidence>
<dbReference type="PROSITE" id="PS50878">
    <property type="entry name" value="RT_POL"/>
    <property type="match status" value="1"/>
</dbReference>
<accession>A0A8R7UQC7</accession>
<evidence type="ECO:0000313" key="10">
    <source>
        <dbReference type="Proteomes" id="UP000015106"/>
    </source>
</evidence>
<dbReference type="CDD" id="cd01647">
    <property type="entry name" value="RT_LTR"/>
    <property type="match status" value="1"/>
</dbReference>
<dbReference type="GO" id="GO:0003964">
    <property type="term" value="F:RNA-directed DNA polymerase activity"/>
    <property type="evidence" value="ECO:0007669"/>
    <property type="project" value="UniProtKB-KW"/>
</dbReference>
<dbReference type="PANTHER" id="PTHR24559:SF444">
    <property type="entry name" value="REVERSE TRANSCRIPTASE DOMAIN-CONTAINING PROTEIN"/>
    <property type="match status" value="1"/>
</dbReference>
<evidence type="ECO:0000256" key="4">
    <source>
        <dbReference type="ARBA" id="ARBA00022722"/>
    </source>
</evidence>
<keyword evidence="7" id="KW-0695">RNA-directed DNA polymerase</keyword>
<dbReference type="Gene3D" id="3.10.10.10">
    <property type="entry name" value="HIV Type 1 Reverse Transcriptase, subunit A, domain 1"/>
    <property type="match status" value="1"/>
</dbReference>
<reference evidence="9" key="3">
    <citation type="submission" date="2022-06" db="UniProtKB">
        <authorList>
            <consortium name="EnsemblPlants"/>
        </authorList>
    </citation>
    <scope>IDENTIFICATION</scope>
</reference>
<keyword evidence="1" id="KW-0645">Protease</keyword>
<evidence type="ECO:0000256" key="7">
    <source>
        <dbReference type="ARBA" id="ARBA00022918"/>
    </source>
</evidence>
<dbReference type="GO" id="GO:0004519">
    <property type="term" value="F:endonuclease activity"/>
    <property type="evidence" value="ECO:0007669"/>
    <property type="project" value="UniProtKB-KW"/>
</dbReference>
<keyword evidence="3" id="KW-0548">Nucleotidyltransferase</keyword>
<evidence type="ECO:0000256" key="1">
    <source>
        <dbReference type="ARBA" id="ARBA00022670"/>
    </source>
</evidence>
<dbReference type="PANTHER" id="PTHR24559">
    <property type="entry name" value="TRANSPOSON TY3-I GAG-POL POLYPROTEIN"/>
    <property type="match status" value="1"/>
</dbReference>
<keyword evidence="4" id="KW-0540">Nuclease</keyword>
<protein>
    <recommendedName>
        <fullName evidence="8">Reverse transcriptase domain-containing protein</fullName>
    </recommendedName>
</protein>
<dbReference type="FunFam" id="3.10.10.10:FF:000007">
    <property type="entry name" value="Retrovirus-related Pol polyprotein from transposon 17.6-like Protein"/>
    <property type="match status" value="1"/>
</dbReference>
<dbReference type="InterPro" id="IPR043502">
    <property type="entry name" value="DNA/RNA_pol_sf"/>
</dbReference>
<dbReference type="InterPro" id="IPR000477">
    <property type="entry name" value="RT_dom"/>
</dbReference>
<reference evidence="9" key="2">
    <citation type="submission" date="2018-03" db="EMBL/GenBank/DDBJ databases">
        <title>The Triticum urartu genome reveals the dynamic nature of wheat genome evolution.</title>
        <authorList>
            <person name="Ling H."/>
            <person name="Ma B."/>
            <person name="Shi X."/>
            <person name="Liu H."/>
            <person name="Dong L."/>
            <person name="Sun H."/>
            <person name="Cao Y."/>
            <person name="Gao Q."/>
            <person name="Zheng S."/>
            <person name="Li Y."/>
            <person name="Yu Y."/>
            <person name="Du H."/>
            <person name="Qi M."/>
            <person name="Li Y."/>
            <person name="Yu H."/>
            <person name="Cui Y."/>
            <person name="Wang N."/>
            <person name="Chen C."/>
            <person name="Wu H."/>
            <person name="Zhao Y."/>
            <person name="Zhang J."/>
            <person name="Li Y."/>
            <person name="Zhou W."/>
            <person name="Zhang B."/>
            <person name="Hu W."/>
            <person name="Eijk M."/>
            <person name="Tang J."/>
            <person name="Witsenboer H."/>
            <person name="Zhao S."/>
            <person name="Li Z."/>
            <person name="Zhang A."/>
            <person name="Wang D."/>
            <person name="Liang C."/>
        </authorList>
    </citation>
    <scope>NUCLEOTIDE SEQUENCE [LARGE SCALE GENOMIC DNA]</scope>
    <source>
        <strain evidence="9">cv. G1812</strain>
    </source>
</reference>
<dbReference type="InterPro" id="IPR053134">
    <property type="entry name" value="RNA-dir_DNA_polymerase"/>
</dbReference>
<evidence type="ECO:0000313" key="9">
    <source>
        <dbReference type="EnsemblPlants" id="TuG1812G0500004871.01.T01.cds312809"/>
    </source>
</evidence>
<dbReference type="InterPro" id="IPR043128">
    <property type="entry name" value="Rev_trsase/Diguanyl_cyclase"/>
</dbReference>
<keyword evidence="6" id="KW-0378">Hydrolase</keyword>
<keyword evidence="2" id="KW-0808">Transferase</keyword>
<keyword evidence="5" id="KW-0255">Endonuclease</keyword>
<reference evidence="10" key="1">
    <citation type="journal article" date="2013" name="Nature">
        <title>Draft genome of the wheat A-genome progenitor Triticum urartu.</title>
        <authorList>
            <person name="Ling H.Q."/>
            <person name="Zhao S."/>
            <person name="Liu D."/>
            <person name="Wang J."/>
            <person name="Sun H."/>
            <person name="Zhang C."/>
            <person name="Fan H."/>
            <person name="Li D."/>
            <person name="Dong L."/>
            <person name="Tao Y."/>
            <person name="Gao C."/>
            <person name="Wu H."/>
            <person name="Li Y."/>
            <person name="Cui Y."/>
            <person name="Guo X."/>
            <person name="Zheng S."/>
            <person name="Wang B."/>
            <person name="Yu K."/>
            <person name="Liang Q."/>
            <person name="Yang W."/>
            <person name="Lou X."/>
            <person name="Chen J."/>
            <person name="Feng M."/>
            <person name="Jian J."/>
            <person name="Zhang X."/>
            <person name="Luo G."/>
            <person name="Jiang Y."/>
            <person name="Liu J."/>
            <person name="Wang Z."/>
            <person name="Sha Y."/>
            <person name="Zhang B."/>
            <person name="Wu H."/>
            <person name="Tang D."/>
            <person name="Shen Q."/>
            <person name="Xue P."/>
            <person name="Zou S."/>
            <person name="Wang X."/>
            <person name="Liu X."/>
            <person name="Wang F."/>
            <person name="Yang Y."/>
            <person name="An X."/>
            <person name="Dong Z."/>
            <person name="Zhang K."/>
            <person name="Zhang X."/>
            <person name="Luo M.C."/>
            <person name="Dvorak J."/>
            <person name="Tong Y."/>
            <person name="Wang J."/>
            <person name="Yang H."/>
            <person name="Li Z."/>
            <person name="Wang D."/>
            <person name="Zhang A."/>
            <person name="Wang J."/>
        </authorList>
    </citation>
    <scope>NUCLEOTIDE SEQUENCE</scope>
    <source>
        <strain evidence="10">cv. G1812</strain>
    </source>
</reference>
<dbReference type="AlphaFoldDB" id="A0A8R7UQC7"/>
<evidence type="ECO:0000256" key="3">
    <source>
        <dbReference type="ARBA" id="ARBA00022695"/>
    </source>
</evidence>
<feature type="domain" description="Reverse transcriptase" evidence="8">
    <location>
        <begin position="14"/>
        <end position="193"/>
    </location>
</feature>
<dbReference type="EnsemblPlants" id="TuG1812G0500004871.01.T01">
    <property type="protein sequence ID" value="TuG1812G0500004871.01.T01.cds312809"/>
    <property type="gene ID" value="TuG1812G0500004871.01"/>
</dbReference>
<dbReference type="SUPFAM" id="SSF56672">
    <property type="entry name" value="DNA/RNA polymerases"/>
    <property type="match status" value="1"/>
</dbReference>
<keyword evidence="10" id="KW-1185">Reference proteome</keyword>
<proteinExistence type="predicted"/>
<organism evidence="9 10">
    <name type="scientific">Triticum urartu</name>
    <name type="common">Red wild einkorn</name>
    <name type="synonym">Crithodium urartu</name>
    <dbReference type="NCBI Taxonomy" id="4572"/>
    <lineage>
        <taxon>Eukaryota</taxon>
        <taxon>Viridiplantae</taxon>
        <taxon>Streptophyta</taxon>
        <taxon>Embryophyta</taxon>
        <taxon>Tracheophyta</taxon>
        <taxon>Spermatophyta</taxon>
        <taxon>Magnoliopsida</taxon>
        <taxon>Liliopsida</taxon>
        <taxon>Poales</taxon>
        <taxon>Poaceae</taxon>
        <taxon>BOP clade</taxon>
        <taxon>Pooideae</taxon>
        <taxon>Triticodae</taxon>
        <taxon>Triticeae</taxon>
        <taxon>Triticinae</taxon>
        <taxon>Triticum</taxon>
    </lineage>
</organism>
<evidence type="ECO:0000256" key="6">
    <source>
        <dbReference type="ARBA" id="ARBA00022801"/>
    </source>
</evidence>
<dbReference type="GO" id="GO:0008233">
    <property type="term" value="F:peptidase activity"/>
    <property type="evidence" value="ECO:0007669"/>
    <property type="project" value="UniProtKB-KW"/>
</dbReference>
<dbReference type="Gramene" id="TuG1812G0500004871.01.T01">
    <property type="protein sequence ID" value="TuG1812G0500004871.01.T01.cds312809"/>
    <property type="gene ID" value="TuG1812G0500004871.01"/>
</dbReference>
<dbReference type="Gene3D" id="3.30.70.270">
    <property type="match status" value="1"/>
</dbReference>
<evidence type="ECO:0000256" key="5">
    <source>
        <dbReference type="ARBA" id="ARBA00022759"/>
    </source>
</evidence>
<dbReference type="Pfam" id="PF00078">
    <property type="entry name" value="RVT_1"/>
    <property type="match status" value="1"/>
</dbReference>
<sequence>MQKTEIEQQVKNMLKQGVIQLSSSSYASPVILVKKKDGTWRFCVDYRHLNAITVKRKYPMLVVEELLDELSGAQWFTKSDLKSGYHQIRLWAGEEHKTAFKTHHGLFEFLVMPFGLTNAPATFQDAMNRLFALLLRKCVLIFMNDILVFSPTLELHVQHLKEVFAILEQNQFYVNLIKCSFAQPELEYLGHVVSKNGVNTDPAKVQAVQDWPIPKNV</sequence>